<dbReference type="SUPFAM" id="SSF53756">
    <property type="entry name" value="UDP-Glycosyltransferase/glycogen phosphorylase"/>
    <property type="match status" value="1"/>
</dbReference>
<keyword evidence="5" id="KW-1185">Reference proteome</keyword>
<organism evidence="4 5">
    <name type="scientific">Botrimarina mediterranea</name>
    <dbReference type="NCBI Taxonomy" id="2528022"/>
    <lineage>
        <taxon>Bacteria</taxon>
        <taxon>Pseudomonadati</taxon>
        <taxon>Planctomycetota</taxon>
        <taxon>Planctomycetia</taxon>
        <taxon>Pirellulales</taxon>
        <taxon>Lacipirellulaceae</taxon>
        <taxon>Botrimarina</taxon>
    </lineage>
</organism>
<feature type="compositionally biased region" description="Basic and acidic residues" evidence="1">
    <location>
        <begin position="19"/>
        <end position="34"/>
    </location>
</feature>
<dbReference type="Proteomes" id="UP000316426">
    <property type="component" value="Chromosome"/>
</dbReference>
<dbReference type="Pfam" id="PF13439">
    <property type="entry name" value="Glyco_transf_4"/>
    <property type="match status" value="1"/>
</dbReference>
<dbReference type="RefSeq" id="WP_145114127.1">
    <property type="nucleotide sequence ID" value="NZ_CP036349.1"/>
</dbReference>
<dbReference type="Gene3D" id="3.40.50.2000">
    <property type="entry name" value="Glycogen Phosphorylase B"/>
    <property type="match status" value="2"/>
</dbReference>
<proteinExistence type="predicted"/>
<dbReference type="GO" id="GO:0009011">
    <property type="term" value="F:alpha-1,4-glucan glucosyltransferase (ADP-glucose donor) activity"/>
    <property type="evidence" value="ECO:0007669"/>
    <property type="project" value="UniProtKB-EC"/>
</dbReference>
<evidence type="ECO:0000313" key="5">
    <source>
        <dbReference type="Proteomes" id="UP000316426"/>
    </source>
</evidence>
<dbReference type="EMBL" id="CP036349">
    <property type="protein sequence ID" value="QDV75120.1"/>
    <property type="molecule type" value="Genomic_DNA"/>
</dbReference>
<evidence type="ECO:0000313" key="4">
    <source>
        <dbReference type="EMBL" id="QDV75120.1"/>
    </source>
</evidence>
<sequence>MSLSKGESGHDSLLGVDVNDNRTDDVPLSRERHAEPRQTYRVFNKLAPADAKILLGALREARAEADRIRRIGADLYHAQNTGCETSPIAARWAGIPIVLGTFHTDSTYDLDRQRDGWGHRLIERYSNRCLHHAIAVSEATRHDWMRRTGIRGDRVTTIHNGVCPETYRRRRSQAAARAELGLPADRLLIGAVGRLDRAKGHADLIDAFARIATTKQEADLVIAGAGPLREELASRSERLGVASRVHFLGQVSEVSLAYDALDVYAMPSLCEALPFALLEAMAHGLPCVTSRAGGMPEVVVDGQTGRLVATGDVEALATALTNLIGAEELRRDYGAAGRARVEKHFTERQMVEQTLRVYDQLVEQRLTKQRSGS</sequence>
<dbReference type="PANTHER" id="PTHR45947:SF3">
    <property type="entry name" value="SULFOQUINOVOSYL TRANSFERASE SQD2"/>
    <property type="match status" value="1"/>
</dbReference>
<gene>
    <name evidence="4" type="primary">glgA_1</name>
    <name evidence="4" type="ORF">Spa11_33300</name>
</gene>
<evidence type="ECO:0000259" key="3">
    <source>
        <dbReference type="Pfam" id="PF13439"/>
    </source>
</evidence>
<reference evidence="4 5" key="1">
    <citation type="submission" date="2019-02" db="EMBL/GenBank/DDBJ databases">
        <title>Deep-cultivation of Planctomycetes and their phenomic and genomic characterization uncovers novel biology.</title>
        <authorList>
            <person name="Wiegand S."/>
            <person name="Jogler M."/>
            <person name="Boedeker C."/>
            <person name="Pinto D."/>
            <person name="Vollmers J."/>
            <person name="Rivas-Marin E."/>
            <person name="Kohn T."/>
            <person name="Peeters S.H."/>
            <person name="Heuer A."/>
            <person name="Rast P."/>
            <person name="Oberbeckmann S."/>
            <person name="Bunk B."/>
            <person name="Jeske O."/>
            <person name="Meyerdierks A."/>
            <person name="Storesund J.E."/>
            <person name="Kallscheuer N."/>
            <person name="Luecker S."/>
            <person name="Lage O.M."/>
            <person name="Pohl T."/>
            <person name="Merkel B.J."/>
            <person name="Hornburger P."/>
            <person name="Mueller R.-W."/>
            <person name="Bruemmer F."/>
            <person name="Labrenz M."/>
            <person name="Spormann A.M."/>
            <person name="Op den Camp H."/>
            <person name="Overmann J."/>
            <person name="Amann R."/>
            <person name="Jetten M.S.M."/>
            <person name="Mascher T."/>
            <person name="Medema M.H."/>
            <person name="Devos D.P."/>
            <person name="Kaster A.-K."/>
            <person name="Ovreas L."/>
            <person name="Rohde M."/>
            <person name="Galperin M.Y."/>
            <person name="Jogler C."/>
        </authorList>
    </citation>
    <scope>NUCLEOTIDE SEQUENCE [LARGE SCALE GENOMIC DNA]</scope>
    <source>
        <strain evidence="4 5">Spa11</strain>
    </source>
</reference>
<dbReference type="EC" id="2.4.1.21" evidence="4"/>
<dbReference type="KEGG" id="bmei:Spa11_33300"/>
<dbReference type="InterPro" id="IPR028098">
    <property type="entry name" value="Glyco_trans_4-like_N"/>
</dbReference>
<accession>A0A518KBF3</accession>
<dbReference type="CDD" id="cd03801">
    <property type="entry name" value="GT4_PimA-like"/>
    <property type="match status" value="1"/>
</dbReference>
<protein>
    <submittedName>
        <fullName evidence="4">Capsular glucan synthase</fullName>
        <ecNumber evidence="4">2.4.1.21</ecNumber>
    </submittedName>
</protein>
<dbReference type="AlphaFoldDB" id="A0A518KBF3"/>
<feature type="domain" description="Glycosyl transferase family 1" evidence="2">
    <location>
        <begin position="175"/>
        <end position="339"/>
    </location>
</feature>
<dbReference type="PANTHER" id="PTHR45947">
    <property type="entry name" value="SULFOQUINOVOSYL TRANSFERASE SQD2"/>
    <property type="match status" value="1"/>
</dbReference>
<dbReference type="InterPro" id="IPR001296">
    <property type="entry name" value="Glyco_trans_1"/>
</dbReference>
<dbReference type="InterPro" id="IPR050194">
    <property type="entry name" value="Glycosyltransferase_grp1"/>
</dbReference>
<feature type="region of interest" description="Disordered" evidence="1">
    <location>
        <begin position="1"/>
        <end position="34"/>
    </location>
</feature>
<name>A0A518KBF3_9BACT</name>
<keyword evidence="4" id="KW-0328">Glycosyltransferase</keyword>
<keyword evidence="4" id="KW-0808">Transferase</keyword>
<evidence type="ECO:0000256" key="1">
    <source>
        <dbReference type="SAM" id="MobiDB-lite"/>
    </source>
</evidence>
<feature type="domain" description="Glycosyltransferase subfamily 4-like N-terminal" evidence="3">
    <location>
        <begin position="38"/>
        <end position="165"/>
    </location>
</feature>
<evidence type="ECO:0000259" key="2">
    <source>
        <dbReference type="Pfam" id="PF00534"/>
    </source>
</evidence>
<dbReference type="Pfam" id="PF00534">
    <property type="entry name" value="Glycos_transf_1"/>
    <property type="match status" value="1"/>
</dbReference>